<organism evidence="8 9">
    <name type="scientific">Nocardia rhizosphaerae</name>
    <dbReference type="NCBI Taxonomy" id="1691571"/>
    <lineage>
        <taxon>Bacteria</taxon>
        <taxon>Bacillati</taxon>
        <taxon>Actinomycetota</taxon>
        <taxon>Actinomycetes</taxon>
        <taxon>Mycobacteriales</taxon>
        <taxon>Nocardiaceae</taxon>
        <taxon>Nocardia</taxon>
    </lineage>
</organism>
<keyword evidence="2 6" id="KW-0812">Transmembrane</keyword>
<dbReference type="RefSeq" id="WP_378551305.1">
    <property type="nucleotide sequence ID" value="NZ_JBHSBA010000007.1"/>
</dbReference>
<evidence type="ECO:0000256" key="4">
    <source>
        <dbReference type="ARBA" id="ARBA00023136"/>
    </source>
</evidence>
<protein>
    <submittedName>
        <fullName evidence="8">RDD family protein</fullName>
    </submittedName>
</protein>
<evidence type="ECO:0000313" key="9">
    <source>
        <dbReference type="Proteomes" id="UP001595767"/>
    </source>
</evidence>
<feature type="transmembrane region" description="Helical" evidence="6">
    <location>
        <begin position="52"/>
        <end position="75"/>
    </location>
</feature>
<evidence type="ECO:0000256" key="3">
    <source>
        <dbReference type="ARBA" id="ARBA00022989"/>
    </source>
</evidence>
<keyword evidence="9" id="KW-1185">Reference proteome</keyword>
<gene>
    <name evidence="8" type="ORF">ACFOW8_15405</name>
</gene>
<evidence type="ECO:0000256" key="1">
    <source>
        <dbReference type="ARBA" id="ARBA00004141"/>
    </source>
</evidence>
<dbReference type="Proteomes" id="UP001595767">
    <property type="component" value="Unassembled WGS sequence"/>
</dbReference>
<evidence type="ECO:0000256" key="2">
    <source>
        <dbReference type="ARBA" id="ARBA00022692"/>
    </source>
</evidence>
<dbReference type="InterPro" id="IPR010432">
    <property type="entry name" value="RDD"/>
</dbReference>
<comment type="caution">
    <text evidence="8">The sequence shown here is derived from an EMBL/GenBank/DDBJ whole genome shotgun (WGS) entry which is preliminary data.</text>
</comment>
<reference evidence="9" key="1">
    <citation type="journal article" date="2019" name="Int. J. Syst. Evol. Microbiol.">
        <title>The Global Catalogue of Microorganisms (GCM) 10K type strain sequencing project: providing services to taxonomists for standard genome sequencing and annotation.</title>
        <authorList>
            <consortium name="The Broad Institute Genomics Platform"/>
            <consortium name="The Broad Institute Genome Sequencing Center for Infectious Disease"/>
            <person name="Wu L."/>
            <person name="Ma J."/>
        </authorList>
    </citation>
    <scope>NUCLEOTIDE SEQUENCE [LARGE SCALE GENOMIC DNA]</scope>
    <source>
        <strain evidence="9">CGMCC 4.7204</strain>
    </source>
</reference>
<dbReference type="EMBL" id="JBHSBA010000007">
    <property type="protein sequence ID" value="MFC4126322.1"/>
    <property type="molecule type" value="Genomic_DNA"/>
</dbReference>
<feature type="region of interest" description="Disordered" evidence="5">
    <location>
        <begin position="1"/>
        <end position="45"/>
    </location>
</feature>
<evidence type="ECO:0000256" key="6">
    <source>
        <dbReference type="SAM" id="Phobius"/>
    </source>
</evidence>
<feature type="transmembrane region" description="Helical" evidence="6">
    <location>
        <begin position="81"/>
        <end position="100"/>
    </location>
</feature>
<feature type="compositionally biased region" description="Basic and acidic residues" evidence="5">
    <location>
        <begin position="30"/>
        <end position="40"/>
    </location>
</feature>
<evidence type="ECO:0000313" key="8">
    <source>
        <dbReference type="EMBL" id="MFC4126322.1"/>
    </source>
</evidence>
<sequence length="149" mass="16185">MTYTAPPRRAASNGRYERDADGHPTSASLDKGDPTPERGDPLIGRTADGSEAGVIAAFLVDMSLHLAIGATVWHLAPGPTAVGFGLLAWLSASFLHRVVVQRFTRTTIGKCSFGLRLRHPDGTYPTTWRLIVQWFQSGWSCFDIFGGLN</sequence>
<name>A0ABV8L6C7_9NOCA</name>
<comment type="subcellular location">
    <subcellularLocation>
        <location evidence="1">Membrane</location>
        <topology evidence="1">Multi-pass membrane protein</topology>
    </subcellularLocation>
</comment>
<keyword evidence="3 6" id="KW-1133">Transmembrane helix</keyword>
<evidence type="ECO:0000259" key="7">
    <source>
        <dbReference type="Pfam" id="PF06271"/>
    </source>
</evidence>
<proteinExistence type="predicted"/>
<dbReference type="Pfam" id="PF06271">
    <property type="entry name" value="RDD"/>
    <property type="match status" value="1"/>
</dbReference>
<feature type="domain" description="RDD" evidence="7">
    <location>
        <begin position="55"/>
        <end position="136"/>
    </location>
</feature>
<keyword evidence="4 6" id="KW-0472">Membrane</keyword>
<accession>A0ABV8L6C7</accession>
<evidence type="ECO:0000256" key="5">
    <source>
        <dbReference type="SAM" id="MobiDB-lite"/>
    </source>
</evidence>